<dbReference type="PANTHER" id="PTHR22588">
    <property type="entry name" value="VWFA DOMAIN-CONTAINING PROTEIN"/>
    <property type="match status" value="1"/>
</dbReference>
<accession>A0A2A2JTS8</accession>
<dbReference type="STRING" id="2018661.A0A2A2JTS8"/>
<gene>
    <name evidence="3" type="ORF">WR25_16543</name>
</gene>
<evidence type="ECO:0000259" key="2">
    <source>
        <dbReference type="PROSITE" id="PS50234"/>
    </source>
</evidence>
<dbReference type="CDD" id="cd01450">
    <property type="entry name" value="vWFA_subfamily_ECM"/>
    <property type="match status" value="1"/>
</dbReference>
<dbReference type="Pfam" id="PF00092">
    <property type="entry name" value="VWA"/>
    <property type="match status" value="1"/>
</dbReference>
<dbReference type="InterPro" id="IPR002035">
    <property type="entry name" value="VWF_A"/>
</dbReference>
<sequence length="456" mass="50526">MLDAVTYEIAGLRNHESLIILIFTDRKISKNFTEIWHENKASDTVYAFRVGSKESKDMAQNELFLRLTKCKADKKGSKTREQDTINALRSLNVQTTQDLIQTTTLRANIQNTQTATQSTSKPSTEFITISSSRLTTPTRDPFATTSRTTREMTSTPNPSILSSIITTPMTPTVPTASLQVFTKKSTKSTPPHPTLVSPAKTSTTPVNIFKKFKMFNPELALNEVSTLKPTFTRSPSFQRQSQTIKAGVPLNSQASSKKPFVRGSSSDCNLDVIFLVDFSQGTGDKSPRYLEIAASAVDQMPLEERGVRVGLMKYSAHADVLVKLKDGQNKDDVIKCLFLTFIQYFMRLREMLKSRQAGGTTKSGEAINVAAKQFTERGRRKTLVLFTDGYSQDDVSLAAMEAKRSGIRIVVVTVEDDRIPADSVQLKMIASSPDALLASPKGSELRNLIINPFCRN</sequence>
<dbReference type="OrthoDB" id="10256829at2759"/>
<dbReference type="Gene3D" id="3.40.50.410">
    <property type="entry name" value="von Willebrand factor, type A domain"/>
    <property type="match status" value="1"/>
</dbReference>
<dbReference type="SMART" id="SM00327">
    <property type="entry name" value="VWA"/>
    <property type="match status" value="1"/>
</dbReference>
<proteinExistence type="predicted"/>
<reference evidence="3 4" key="1">
    <citation type="journal article" date="2017" name="Curr. Biol.">
        <title>Genome architecture and evolution of a unichromosomal asexual nematode.</title>
        <authorList>
            <person name="Fradin H."/>
            <person name="Zegar C."/>
            <person name="Gutwein M."/>
            <person name="Lucas J."/>
            <person name="Kovtun M."/>
            <person name="Corcoran D."/>
            <person name="Baugh L.R."/>
            <person name="Kiontke K."/>
            <person name="Gunsalus K."/>
            <person name="Fitch D.H."/>
            <person name="Piano F."/>
        </authorList>
    </citation>
    <scope>NUCLEOTIDE SEQUENCE [LARGE SCALE GENOMIC DNA]</scope>
    <source>
        <strain evidence="3">PF1309</strain>
    </source>
</reference>
<feature type="compositionally biased region" description="Low complexity" evidence="1">
    <location>
        <begin position="144"/>
        <end position="168"/>
    </location>
</feature>
<evidence type="ECO:0000313" key="4">
    <source>
        <dbReference type="Proteomes" id="UP000218231"/>
    </source>
</evidence>
<name>A0A2A2JTS8_9BILA</name>
<dbReference type="Proteomes" id="UP000218231">
    <property type="component" value="Unassembled WGS sequence"/>
</dbReference>
<keyword evidence="4" id="KW-1185">Reference proteome</keyword>
<dbReference type="EMBL" id="LIAE01010227">
    <property type="protein sequence ID" value="PAV65060.1"/>
    <property type="molecule type" value="Genomic_DNA"/>
</dbReference>
<feature type="domain" description="VWFA" evidence="2">
    <location>
        <begin position="271"/>
        <end position="453"/>
    </location>
</feature>
<dbReference type="SUPFAM" id="SSF53300">
    <property type="entry name" value="vWA-like"/>
    <property type="match status" value="1"/>
</dbReference>
<dbReference type="PANTHER" id="PTHR22588:SF12">
    <property type="entry name" value="VWFA DOMAIN-CONTAINING PROTEIN"/>
    <property type="match status" value="1"/>
</dbReference>
<organism evidence="3 4">
    <name type="scientific">Diploscapter pachys</name>
    <dbReference type="NCBI Taxonomy" id="2018661"/>
    <lineage>
        <taxon>Eukaryota</taxon>
        <taxon>Metazoa</taxon>
        <taxon>Ecdysozoa</taxon>
        <taxon>Nematoda</taxon>
        <taxon>Chromadorea</taxon>
        <taxon>Rhabditida</taxon>
        <taxon>Rhabditina</taxon>
        <taxon>Rhabditomorpha</taxon>
        <taxon>Rhabditoidea</taxon>
        <taxon>Rhabditidae</taxon>
        <taxon>Diploscapter</taxon>
    </lineage>
</organism>
<dbReference type="InterPro" id="IPR052229">
    <property type="entry name" value="Collagen-VI/PIF"/>
</dbReference>
<evidence type="ECO:0000313" key="3">
    <source>
        <dbReference type="EMBL" id="PAV65060.1"/>
    </source>
</evidence>
<feature type="region of interest" description="Disordered" evidence="1">
    <location>
        <begin position="134"/>
        <end position="168"/>
    </location>
</feature>
<protein>
    <recommendedName>
        <fullName evidence="2">VWFA domain-containing protein</fullName>
    </recommendedName>
</protein>
<evidence type="ECO:0000256" key="1">
    <source>
        <dbReference type="SAM" id="MobiDB-lite"/>
    </source>
</evidence>
<dbReference type="InterPro" id="IPR036465">
    <property type="entry name" value="vWFA_dom_sf"/>
</dbReference>
<dbReference type="PROSITE" id="PS50234">
    <property type="entry name" value="VWFA"/>
    <property type="match status" value="1"/>
</dbReference>
<dbReference type="AlphaFoldDB" id="A0A2A2JTS8"/>
<comment type="caution">
    <text evidence="3">The sequence shown here is derived from an EMBL/GenBank/DDBJ whole genome shotgun (WGS) entry which is preliminary data.</text>
</comment>